<dbReference type="AlphaFoldDB" id="A0A174QHY7"/>
<dbReference type="Proteomes" id="UP000095725">
    <property type="component" value="Unassembled WGS sequence"/>
</dbReference>
<name>A0A174QHY7_9BACE</name>
<sequence length="100" mass="11578">MITLNKLAPKILKIIERRFHLNDNTSKKAFSLKISAAWRKFDELSELPCDDIKDHSEYKKRAADIIIVTVAFLKHYGCKDIEGEIKRAIDLLSDESERCD</sequence>
<evidence type="ECO:0000313" key="1">
    <source>
        <dbReference type="EMBL" id="CUP70325.1"/>
    </source>
</evidence>
<reference evidence="1 2" key="1">
    <citation type="submission" date="2015-09" db="EMBL/GenBank/DDBJ databases">
        <authorList>
            <consortium name="Pathogen Informatics"/>
        </authorList>
    </citation>
    <scope>NUCLEOTIDE SEQUENCE [LARGE SCALE GENOMIC DNA]</scope>
    <source>
        <strain evidence="1 2">2789STDY5834946</strain>
    </source>
</reference>
<accession>A0A174QHY7</accession>
<dbReference type="EMBL" id="CZBL01000002">
    <property type="protein sequence ID" value="CUP70325.1"/>
    <property type="molecule type" value="Genomic_DNA"/>
</dbReference>
<protein>
    <submittedName>
        <fullName evidence="1">Uncharacterized protein</fullName>
    </submittedName>
</protein>
<dbReference type="RefSeq" id="WP_055255940.1">
    <property type="nucleotide sequence ID" value="NZ_CZBL01000002.1"/>
</dbReference>
<organism evidence="1 2">
    <name type="scientific">Bacteroides caccae</name>
    <dbReference type="NCBI Taxonomy" id="47678"/>
    <lineage>
        <taxon>Bacteria</taxon>
        <taxon>Pseudomonadati</taxon>
        <taxon>Bacteroidota</taxon>
        <taxon>Bacteroidia</taxon>
        <taxon>Bacteroidales</taxon>
        <taxon>Bacteroidaceae</taxon>
        <taxon>Bacteroides</taxon>
    </lineage>
</organism>
<gene>
    <name evidence="1" type="ORF">ERS852558_00821</name>
</gene>
<proteinExistence type="predicted"/>
<evidence type="ECO:0000313" key="2">
    <source>
        <dbReference type="Proteomes" id="UP000095725"/>
    </source>
</evidence>